<proteinExistence type="predicted"/>
<reference evidence="5 6" key="1">
    <citation type="submission" date="2018-03" db="EMBL/GenBank/DDBJ databases">
        <title>Genome sequencing of Phreatobacter sp.</title>
        <authorList>
            <person name="Kim S.-J."/>
            <person name="Heo J."/>
            <person name="Kwon S.-W."/>
        </authorList>
    </citation>
    <scope>NUCLEOTIDE SEQUENCE [LARGE SCALE GENOMIC DNA]</scope>
    <source>
        <strain evidence="5 6">S-12</strain>
    </source>
</reference>
<evidence type="ECO:0000259" key="4">
    <source>
        <dbReference type="PROSITE" id="PS50949"/>
    </source>
</evidence>
<dbReference type="RefSeq" id="WP_106747480.1">
    <property type="nucleotide sequence ID" value="NZ_CP027668.1"/>
</dbReference>
<dbReference type="GO" id="GO:0003677">
    <property type="term" value="F:DNA binding"/>
    <property type="evidence" value="ECO:0007669"/>
    <property type="project" value="UniProtKB-KW"/>
</dbReference>
<dbReference type="EMBL" id="CP027668">
    <property type="protein sequence ID" value="AVO44150.1"/>
    <property type="molecule type" value="Genomic_DNA"/>
</dbReference>
<protein>
    <submittedName>
        <fullName evidence="5">Phosphonate metabolism transcriptional regulator PhnF</fullName>
    </submittedName>
</protein>
<accession>A0A2S0N7L2</accession>
<dbReference type="PRINTS" id="PR00035">
    <property type="entry name" value="HTHGNTR"/>
</dbReference>
<dbReference type="InterPro" id="IPR011663">
    <property type="entry name" value="UTRA"/>
</dbReference>
<dbReference type="SMART" id="SM00866">
    <property type="entry name" value="UTRA"/>
    <property type="match status" value="1"/>
</dbReference>
<dbReference type="AlphaFoldDB" id="A0A2S0N7L2"/>
<keyword evidence="2" id="KW-0238">DNA-binding</keyword>
<evidence type="ECO:0000313" key="6">
    <source>
        <dbReference type="Proteomes" id="UP000237889"/>
    </source>
</evidence>
<name>A0A2S0N7L2_9HYPH</name>
<keyword evidence="3" id="KW-0804">Transcription</keyword>
<dbReference type="SUPFAM" id="SSF46785">
    <property type="entry name" value="Winged helix' DNA-binding domain"/>
    <property type="match status" value="1"/>
</dbReference>
<keyword evidence="6" id="KW-1185">Reference proteome</keyword>
<dbReference type="Pfam" id="PF00392">
    <property type="entry name" value="GntR"/>
    <property type="match status" value="1"/>
</dbReference>
<dbReference type="PANTHER" id="PTHR44846">
    <property type="entry name" value="MANNOSYL-D-GLYCERATE TRANSPORT/METABOLISM SYSTEM REPRESSOR MNGR-RELATED"/>
    <property type="match status" value="1"/>
</dbReference>
<dbReference type="GO" id="GO:0003700">
    <property type="term" value="F:DNA-binding transcription factor activity"/>
    <property type="evidence" value="ECO:0007669"/>
    <property type="project" value="InterPro"/>
</dbReference>
<dbReference type="Gene3D" id="1.10.10.10">
    <property type="entry name" value="Winged helix-like DNA-binding domain superfamily/Winged helix DNA-binding domain"/>
    <property type="match status" value="1"/>
</dbReference>
<feature type="domain" description="HTH gntR-type" evidence="4">
    <location>
        <begin position="6"/>
        <end position="74"/>
    </location>
</feature>
<dbReference type="Proteomes" id="UP000237889">
    <property type="component" value="Chromosome"/>
</dbReference>
<dbReference type="SMART" id="SM00345">
    <property type="entry name" value="HTH_GNTR"/>
    <property type="match status" value="1"/>
</dbReference>
<dbReference type="KEGG" id="phr:C6569_03200"/>
<dbReference type="PANTHER" id="PTHR44846:SF1">
    <property type="entry name" value="MANNOSYL-D-GLYCERATE TRANSPORT_METABOLISM SYSTEM REPRESSOR MNGR-RELATED"/>
    <property type="match status" value="1"/>
</dbReference>
<dbReference type="OrthoDB" id="5454556at2"/>
<sequence length="238" mass="26009">MAKTRIPVWRLIQSDLEAEIRAGLIGPGDQLPSENDLAERFSVNRHTVRMALANLAMLGLVRARRGRGVFVEDRPPEYRITRDSKWSEIERQMNAGPSGRVVGTEERLATTAIAGHLGLAEGTPLVMVETVRGASPSLLIYGYHLFDGARFAGIGEAVARSGSFTQALAEYGVDAFYRASTWIDCRMPRPREAEALSIPLDAPVLVMMYVDSDGEGRPLLYGNAVIPSGSLIVRIDTL</sequence>
<dbReference type="Pfam" id="PF07702">
    <property type="entry name" value="UTRA"/>
    <property type="match status" value="1"/>
</dbReference>
<dbReference type="InterPro" id="IPR050679">
    <property type="entry name" value="Bact_HTH_transcr_reg"/>
</dbReference>
<dbReference type="InterPro" id="IPR036390">
    <property type="entry name" value="WH_DNA-bd_sf"/>
</dbReference>
<evidence type="ECO:0000313" key="5">
    <source>
        <dbReference type="EMBL" id="AVO44150.1"/>
    </source>
</evidence>
<dbReference type="InterPro" id="IPR036388">
    <property type="entry name" value="WH-like_DNA-bd_sf"/>
</dbReference>
<dbReference type="NCBIfam" id="TIGR02325">
    <property type="entry name" value="C_P_lyase_phnF"/>
    <property type="match status" value="1"/>
</dbReference>
<dbReference type="Gene3D" id="3.40.1410.10">
    <property type="entry name" value="Chorismate lyase-like"/>
    <property type="match status" value="1"/>
</dbReference>
<dbReference type="InterPro" id="IPR012702">
    <property type="entry name" value="CP_lyase_PhnF"/>
</dbReference>
<keyword evidence="1" id="KW-0805">Transcription regulation</keyword>
<dbReference type="GO" id="GO:0045892">
    <property type="term" value="P:negative regulation of DNA-templated transcription"/>
    <property type="evidence" value="ECO:0007669"/>
    <property type="project" value="TreeGrafter"/>
</dbReference>
<organism evidence="5 6">
    <name type="scientific">Phreatobacter cathodiphilus</name>
    <dbReference type="NCBI Taxonomy" id="1868589"/>
    <lineage>
        <taxon>Bacteria</taxon>
        <taxon>Pseudomonadati</taxon>
        <taxon>Pseudomonadota</taxon>
        <taxon>Alphaproteobacteria</taxon>
        <taxon>Hyphomicrobiales</taxon>
        <taxon>Phreatobacteraceae</taxon>
        <taxon>Phreatobacter</taxon>
    </lineage>
</organism>
<evidence type="ECO:0000256" key="2">
    <source>
        <dbReference type="ARBA" id="ARBA00023125"/>
    </source>
</evidence>
<evidence type="ECO:0000256" key="3">
    <source>
        <dbReference type="ARBA" id="ARBA00023163"/>
    </source>
</evidence>
<dbReference type="InterPro" id="IPR028978">
    <property type="entry name" value="Chorismate_lyase_/UTRA_dom_sf"/>
</dbReference>
<dbReference type="InterPro" id="IPR000524">
    <property type="entry name" value="Tscrpt_reg_HTH_GntR"/>
</dbReference>
<dbReference type="CDD" id="cd07377">
    <property type="entry name" value="WHTH_GntR"/>
    <property type="match status" value="1"/>
</dbReference>
<dbReference type="PROSITE" id="PS50949">
    <property type="entry name" value="HTH_GNTR"/>
    <property type="match status" value="1"/>
</dbReference>
<dbReference type="SUPFAM" id="SSF64288">
    <property type="entry name" value="Chorismate lyase-like"/>
    <property type="match status" value="1"/>
</dbReference>
<evidence type="ECO:0000256" key="1">
    <source>
        <dbReference type="ARBA" id="ARBA00023015"/>
    </source>
</evidence>
<gene>
    <name evidence="5" type="primary">phnF</name>
    <name evidence="5" type="ORF">C6569_03200</name>
</gene>